<gene>
    <name evidence="1" type="ORF">Ciccas_007067</name>
</gene>
<evidence type="ECO:0000313" key="2">
    <source>
        <dbReference type="Proteomes" id="UP001626550"/>
    </source>
</evidence>
<reference evidence="1 2" key="1">
    <citation type="submission" date="2024-11" db="EMBL/GenBank/DDBJ databases">
        <title>Adaptive evolution of stress response genes in parasites aligns with host niche diversity.</title>
        <authorList>
            <person name="Hahn C."/>
            <person name="Resl P."/>
        </authorList>
    </citation>
    <scope>NUCLEOTIDE SEQUENCE [LARGE SCALE GENOMIC DNA]</scope>
    <source>
        <strain evidence="1">EGGRZ-B1_66</strain>
        <tissue evidence="1">Body</tissue>
    </source>
</reference>
<comment type="caution">
    <text evidence="1">The sequence shown here is derived from an EMBL/GenBank/DDBJ whole genome shotgun (WGS) entry which is preliminary data.</text>
</comment>
<sequence>MSVTIKNGSKLLLNSHCNFARSNLFLENDLKKTGSSSIREASSSAREDFLIVIIDCINITRKGPTN</sequence>
<evidence type="ECO:0000313" key="1">
    <source>
        <dbReference type="EMBL" id="KAL3314315.1"/>
    </source>
</evidence>
<accession>A0ABD2Q3Z6</accession>
<dbReference type="EMBL" id="JBJKFK010001035">
    <property type="protein sequence ID" value="KAL3314315.1"/>
    <property type="molecule type" value="Genomic_DNA"/>
</dbReference>
<protein>
    <submittedName>
        <fullName evidence="1">Uncharacterized protein</fullName>
    </submittedName>
</protein>
<dbReference type="Proteomes" id="UP001626550">
    <property type="component" value="Unassembled WGS sequence"/>
</dbReference>
<proteinExistence type="predicted"/>
<name>A0ABD2Q3Z6_9PLAT</name>
<dbReference type="AlphaFoldDB" id="A0ABD2Q3Z6"/>
<organism evidence="1 2">
    <name type="scientific">Cichlidogyrus casuarinus</name>
    <dbReference type="NCBI Taxonomy" id="1844966"/>
    <lineage>
        <taxon>Eukaryota</taxon>
        <taxon>Metazoa</taxon>
        <taxon>Spiralia</taxon>
        <taxon>Lophotrochozoa</taxon>
        <taxon>Platyhelminthes</taxon>
        <taxon>Monogenea</taxon>
        <taxon>Monopisthocotylea</taxon>
        <taxon>Dactylogyridea</taxon>
        <taxon>Ancyrocephalidae</taxon>
        <taxon>Cichlidogyrus</taxon>
    </lineage>
</organism>
<keyword evidence="2" id="KW-1185">Reference proteome</keyword>